<name>A0A7J8B737_ROUAE</name>
<evidence type="ECO:0000313" key="3">
    <source>
        <dbReference type="Proteomes" id="UP000593571"/>
    </source>
</evidence>
<sequence length="141" mass="15098">MRRLSDKVLSYTKSFEKQRKVTNVPNVLSTNVSQPRLVQGNARPERAGRGGSRSHGFGPRCSPKVTRGCVLTRGPGTPPALSAPSGVSRVKLARRSTGGVCLRGTCDWTDSPDPSPQNPGKSGSSRMQSLLILISTFLSHL</sequence>
<feature type="region of interest" description="Disordered" evidence="1">
    <location>
        <begin position="34"/>
        <end position="63"/>
    </location>
</feature>
<evidence type="ECO:0000313" key="2">
    <source>
        <dbReference type="EMBL" id="KAF6394504.1"/>
    </source>
</evidence>
<feature type="region of interest" description="Disordered" evidence="1">
    <location>
        <begin position="104"/>
        <end position="126"/>
    </location>
</feature>
<evidence type="ECO:0000256" key="1">
    <source>
        <dbReference type="SAM" id="MobiDB-lite"/>
    </source>
</evidence>
<keyword evidence="3" id="KW-1185">Reference proteome</keyword>
<dbReference type="EMBL" id="JACASE010000020">
    <property type="protein sequence ID" value="KAF6394504.1"/>
    <property type="molecule type" value="Genomic_DNA"/>
</dbReference>
<dbReference type="Proteomes" id="UP000593571">
    <property type="component" value="Unassembled WGS sequence"/>
</dbReference>
<reference evidence="2 3" key="1">
    <citation type="journal article" date="2020" name="Nature">
        <title>Six reference-quality genomes reveal evolution of bat adaptations.</title>
        <authorList>
            <person name="Jebb D."/>
            <person name="Huang Z."/>
            <person name="Pippel M."/>
            <person name="Hughes G.M."/>
            <person name="Lavrichenko K."/>
            <person name="Devanna P."/>
            <person name="Winkler S."/>
            <person name="Jermiin L.S."/>
            <person name="Skirmuntt E.C."/>
            <person name="Katzourakis A."/>
            <person name="Burkitt-Gray L."/>
            <person name="Ray D.A."/>
            <person name="Sullivan K.A.M."/>
            <person name="Roscito J.G."/>
            <person name="Kirilenko B.M."/>
            <person name="Davalos L.M."/>
            <person name="Corthals A.P."/>
            <person name="Power M.L."/>
            <person name="Jones G."/>
            <person name="Ransome R.D."/>
            <person name="Dechmann D.K.N."/>
            <person name="Locatelli A.G."/>
            <person name="Puechmaille S.J."/>
            <person name="Fedrigo O."/>
            <person name="Jarvis E.D."/>
            <person name="Hiller M."/>
            <person name="Vernes S.C."/>
            <person name="Myers E.W."/>
            <person name="Teeling E.C."/>
        </authorList>
    </citation>
    <scope>NUCLEOTIDE SEQUENCE [LARGE SCALE GENOMIC DNA]</scope>
    <source>
        <strain evidence="2">MRouAeg1</strain>
        <tissue evidence="2">Muscle</tissue>
    </source>
</reference>
<proteinExistence type="predicted"/>
<comment type="caution">
    <text evidence="2">The sequence shown here is derived from an EMBL/GenBank/DDBJ whole genome shotgun (WGS) entry which is preliminary data.</text>
</comment>
<dbReference type="AlphaFoldDB" id="A0A7J8B737"/>
<gene>
    <name evidence="2" type="ORF">HJG63_010456</name>
</gene>
<organism evidence="2 3">
    <name type="scientific">Rousettus aegyptiacus</name>
    <name type="common">Egyptian fruit bat</name>
    <name type="synonym">Pteropus aegyptiacus</name>
    <dbReference type="NCBI Taxonomy" id="9407"/>
    <lineage>
        <taxon>Eukaryota</taxon>
        <taxon>Metazoa</taxon>
        <taxon>Chordata</taxon>
        <taxon>Craniata</taxon>
        <taxon>Vertebrata</taxon>
        <taxon>Euteleostomi</taxon>
        <taxon>Mammalia</taxon>
        <taxon>Eutheria</taxon>
        <taxon>Laurasiatheria</taxon>
        <taxon>Chiroptera</taxon>
        <taxon>Yinpterochiroptera</taxon>
        <taxon>Pteropodoidea</taxon>
        <taxon>Pteropodidae</taxon>
        <taxon>Rousettinae</taxon>
        <taxon>Rousettus</taxon>
    </lineage>
</organism>
<protein>
    <submittedName>
        <fullName evidence="2">Uncharacterized protein</fullName>
    </submittedName>
</protein>
<accession>A0A7J8B737</accession>